<dbReference type="Gramene" id="OMERI09G05360.1">
    <property type="protein sequence ID" value="OMERI09G05360.1"/>
    <property type="gene ID" value="OMERI09G05360"/>
</dbReference>
<name>A0A0E0ER61_9ORYZ</name>
<evidence type="ECO:0000313" key="1">
    <source>
        <dbReference type="EnsemblPlants" id="OMERI09G05360.1"/>
    </source>
</evidence>
<dbReference type="Proteomes" id="UP000008021">
    <property type="component" value="Chromosome 9"/>
</dbReference>
<accession>A0A0E0ER61</accession>
<dbReference type="EnsemblPlants" id="OMERI09G05360.1">
    <property type="protein sequence ID" value="OMERI09G05360.1"/>
    <property type="gene ID" value="OMERI09G05360"/>
</dbReference>
<evidence type="ECO:0000313" key="2">
    <source>
        <dbReference type="Proteomes" id="UP000008021"/>
    </source>
</evidence>
<dbReference type="AlphaFoldDB" id="A0A0E0ER61"/>
<organism evidence="1">
    <name type="scientific">Oryza meridionalis</name>
    <dbReference type="NCBI Taxonomy" id="40149"/>
    <lineage>
        <taxon>Eukaryota</taxon>
        <taxon>Viridiplantae</taxon>
        <taxon>Streptophyta</taxon>
        <taxon>Embryophyta</taxon>
        <taxon>Tracheophyta</taxon>
        <taxon>Spermatophyta</taxon>
        <taxon>Magnoliopsida</taxon>
        <taxon>Liliopsida</taxon>
        <taxon>Poales</taxon>
        <taxon>Poaceae</taxon>
        <taxon>BOP clade</taxon>
        <taxon>Oryzoideae</taxon>
        <taxon>Oryzeae</taxon>
        <taxon>Oryzinae</taxon>
        <taxon>Oryza</taxon>
    </lineage>
</organism>
<dbReference type="HOGENOM" id="CLU_2964868_0_0_1"/>
<reference evidence="1" key="1">
    <citation type="submission" date="2015-04" db="UniProtKB">
        <authorList>
            <consortium name="EnsemblPlants"/>
        </authorList>
    </citation>
    <scope>IDENTIFICATION</scope>
</reference>
<proteinExistence type="predicted"/>
<protein>
    <submittedName>
        <fullName evidence="1">Uncharacterized protein</fullName>
    </submittedName>
</protein>
<keyword evidence="2" id="KW-1185">Reference proteome</keyword>
<reference evidence="1" key="2">
    <citation type="submission" date="2018-05" db="EMBL/GenBank/DDBJ databases">
        <title>OmerRS3 (Oryza meridionalis Reference Sequence Version 3).</title>
        <authorList>
            <person name="Zhang J."/>
            <person name="Kudrna D."/>
            <person name="Lee S."/>
            <person name="Talag J."/>
            <person name="Welchert J."/>
            <person name="Wing R.A."/>
        </authorList>
    </citation>
    <scope>NUCLEOTIDE SEQUENCE [LARGE SCALE GENOMIC DNA]</scope>
    <source>
        <strain evidence="1">cv. OR44</strain>
    </source>
</reference>
<sequence length="59" mass="6657">MTRCLRTTTSQSRRRACLREKEGKEMDAARPAVVAVCGRNSETAEARDGRIWFDRLVGS</sequence>